<dbReference type="HOGENOM" id="CLU_2692007_0_0_1"/>
<dbReference type="EnsemblPlants" id="ONIVA05G01010.1">
    <property type="protein sequence ID" value="ONIVA05G01010.1"/>
    <property type="gene ID" value="ONIVA05G01010"/>
</dbReference>
<dbReference type="Proteomes" id="UP000006591">
    <property type="component" value="Chromosome 5"/>
</dbReference>
<reference evidence="1" key="1">
    <citation type="submission" date="2015-04" db="UniProtKB">
        <authorList>
            <consortium name="EnsemblPlants"/>
        </authorList>
    </citation>
    <scope>IDENTIFICATION</scope>
    <source>
        <strain evidence="1">SL10</strain>
    </source>
</reference>
<dbReference type="AlphaFoldDB" id="A0A0E0H8L5"/>
<name>A0A0E0H8L5_ORYNI</name>
<organism evidence="1">
    <name type="scientific">Oryza nivara</name>
    <name type="common">Indian wild rice</name>
    <name type="synonym">Oryza sativa f. spontanea</name>
    <dbReference type="NCBI Taxonomy" id="4536"/>
    <lineage>
        <taxon>Eukaryota</taxon>
        <taxon>Viridiplantae</taxon>
        <taxon>Streptophyta</taxon>
        <taxon>Embryophyta</taxon>
        <taxon>Tracheophyta</taxon>
        <taxon>Spermatophyta</taxon>
        <taxon>Magnoliopsida</taxon>
        <taxon>Liliopsida</taxon>
        <taxon>Poales</taxon>
        <taxon>Poaceae</taxon>
        <taxon>BOP clade</taxon>
        <taxon>Oryzoideae</taxon>
        <taxon>Oryzeae</taxon>
        <taxon>Oryzinae</taxon>
        <taxon>Oryza</taxon>
    </lineage>
</organism>
<sequence length="74" mass="8151">MAQQTRVLYSRGCHLRSYWNTATRGEEEKEGNLGWVGIGACGRQDSPSFLALPVHSLPVCHSTIELATHPADRS</sequence>
<reference evidence="1" key="2">
    <citation type="submission" date="2018-04" db="EMBL/GenBank/DDBJ databases">
        <title>OnivRS2 (Oryza nivara Reference Sequence Version 2).</title>
        <authorList>
            <person name="Zhang J."/>
            <person name="Kudrna D."/>
            <person name="Lee S."/>
            <person name="Talag J."/>
            <person name="Rajasekar S."/>
            <person name="Welchert J."/>
            <person name="Hsing Y.-I."/>
            <person name="Wing R.A."/>
        </authorList>
    </citation>
    <scope>NUCLEOTIDE SEQUENCE [LARGE SCALE GENOMIC DNA]</scope>
    <source>
        <strain evidence="1">SL10</strain>
    </source>
</reference>
<protein>
    <submittedName>
        <fullName evidence="1">Uncharacterized protein</fullName>
    </submittedName>
</protein>
<proteinExistence type="predicted"/>
<accession>A0A0E0H8L5</accession>
<dbReference type="Gramene" id="ONIVA05G01010.1">
    <property type="protein sequence ID" value="ONIVA05G01010.1"/>
    <property type="gene ID" value="ONIVA05G01010"/>
</dbReference>
<evidence type="ECO:0000313" key="2">
    <source>
        <dbReference type="Proteomes" id="UP000006591"/>
    </source>
</evidence>
<keyword evidence="2" id="KW-1185">Reference proteome</keyword>
<evidence type="ECO:0000313" key="1">
    <source>
        <dbReference type="EnsemblPlants" id="ONIVA05G01010.1"/>
    </source>
</evidence>